<sequence>MYYLLLMTDSRPPKKCAENATYRTAPRITLGTIRALSPHRFRHPPVKSPARLQTTLARLIPPTDRPHAVPLLVITERYNAFRARHARRYKDRRLIRQDFTVISDDCWGGKIYSAFGLKCHSPFIGMGFRAKEYLDFVCHFHDEGALDVLGTSTREDNGFHQIETRHAQLQGMHYDSQEEFLHAYERRRKTILWDRVFIKIDFGKKNYTAEDIARWNALKFPNSIALYPDLPRFREVPIHNGVALPGWDLDGANQFHVSCRSFDLFEWLNHGTIRWSFSYWFRQVIFMEKVPVKRFLLMLGVGRIRYPWH</sequence>
<dbReference type="SUPFAM" id="SSF142795">
    <property type="entry name" value="CAC2185-like"/>
    <property type="match status" value="1"/>
</dbReference>
<gene>
    <name evidence="1" type="ORF">FPL22_16240</name>
</gene>
<name>A0A556QGP7_9BACT</name>
<evidence type="ECO:0000313" key="2">
    <source>
        <dbReference type="Proteomes" id="UP000315648"/>
    </source>
</evidence>
<dbReference type="EMBL" id="VMBG01000003">
    <property type="protein sequence ID" value="TSJ75809.1"/>
    <property type="molecule type" value="Genomic_DNA"/>
</dbReference>
<proteinExistence type="predicted"/>
<dbReference type="InterPro" id="IPR015037">
    <property type="entry name" value="DUF1919"/>
</dbReference>
<evidence type="ECO:0000313" key="1">
    <source>
        <dbReference type="EMBL" id="TSJ75809.1"/>
    </source>
</evidence>
<protein>
    <submittedName>
        <fullName evidence="1">DUF1919 domain-containing protein</fullName>
    </submittedName>
</protein>
<dbReference type="AlphaFoldDB" id="A0A556QGP7"/>
<accession>A0A556QGP7</accession>
<keyword evidence="2" id="KW-1185">Reference proteome</keyword>
<dbReference type="Pfam" id="PF08942">
    <property type="entry name" value="DUF1919"/>
    <property type="match status" value="1"/>
</dbReference>
<organism evidence="1 2">
    <name type="scientific">Rariglobus hedericola</name>
    <dbReference type="NCBI Taxonomy" id="2597822"/>
    <lineage>
        <taxon>Bacteria</taxon>
        <taxon>Pseudomonadati</taxon>
        <taxon>Verrucomicrobiota</taxon>
        <taxon>Opitutia</taxon>
        <taxon>Opitutales</taxon>
        <taxon>Opitutaceae</taxon>
        <taxon>Rariglobus</taxon>
    </lineage>
</organism>
<dbReference type="OrthoDB" id="6636518at2"/>
<dbReference type="Proteomes" id="UP000315648">
    <property type="component" value="Unassembled WGS sequence"/>
</dbReference>
<comment type="caution">
    <text evidence="1">The sequence shown here is derived from an EMBL/GenBank/DDBJ whole genome shotgun (WGS) entry which is preliminary data.</text>
</comment>
<dbReference type="InterPro" id="IPR037226">
    <property type="entry name" value="CAC2185-like_sf"/>
</dbReference>
<reference evidence="1 2" key="1">
    <citation type="submission" date="2019-07" db="EMBL/GenBank/DDBJ databases">
        <title>Description of 53C-WASEF.</title>
        <authorList>
            <person name="Pitt A."/>
            <person name="Hahn M.W."/>
        </authorList>
    </citation>
    <scope>NUCLEOTIDE SEQUENCE [LARGE SCALE GENOMIC DNA]</scope>
    <source>
        <strain evidence="1 2">53C-WASEF</strain>
    </source>
</reference>